<dbReference type="EMBL" id="CP098755">
    <property type="protein sequence ID" value="USG64650.1"/>
    <property type="molecule type" value="Genomic_DNA"/>
</dbReference>
<dbReference type="RefSeq" id="WP_251871761.1">
    <property type="nucleotide sequence ID" value="NZ_CP098755.1"/>
</dbReference>
<protein>
    <submittedName>
        <fullName evidence="1">Uncharacterized protein</fullName>
    </submittedName>
</protein>
<dbReference type="SUPFAM" id="SSF89260">
    <property type="entry name" value="Collagen-binding domain"/>
    <property type="match status" value="1"/>
</dbReference>
<organism evidence="1 2">
    <name type="scientific">Brevibacillus ruminantium</name>
    <dbReference type="NCBI Taxonomy" id="2950604"/>
    <lineage>
        <taxon>Bacteria</taxon>
        <taxon>Bacillati</taxon>
        <taxon>Bacillota</taxon>
        <taxon>Bacilli</taxon>
        <taxon>Bacillales</taxon>
        <taxon>Paenibacillaceae</taxon>
        <taxon>Brevibacillus</taxon>
    </lineage>
</organism>
<dbReference type="Proteomes" id="UP001056500">
    <property type="component" value="Chromosome"/>
</dbReference>
<accession>A0ABY4WBV0</accession>
<keyword evidence="2" id="KW-1185">Reference proteome</keyword>
<dbReference type="Gene3D" id="2.60.120.380">
    <property type="match status" value="1"/>
</dbReference>
<evidence type="ECO:0000313" key="2">
    <source>
        <dbReference type="Proteomes" id="UP001056500"/>
    </source>
</evidence>
<reference evidence="1" key="1">
    <citation type="submission" date="2022-06" db="EMBL/GenBank/DDBJ databases">
        <title>Genome sequencing of Brevibacillus sp. BB3-R1.</title>
        <authorList>
            <person name="Heo J."/>
            <person name="Lee D."/>
            <person name="Won M."/>
            <person name="Han B.-H."/>
            <person name="Hong S.-B."/>
            <person name="Kwon S.-W."/>
        </authorList>
    </citation>
    <scope>NUCLEOTIDE SEQUENCE</scope>
    <source>
        <strain evidence="1">BB3-R1</strain>
    </source>
</reference>
<name>A0ABY4WBV0_9BACL</name>
<evidence type="ECO:0000313" key="1">
    <source>
        <dbReference type="EMBL" id="USG64650.1"/>
    </source>
</evidence>
<gene>
    <name evidence="1" type="ORF">NDK47_21280</name>
</gene>
<sequence>MKTNLRNNWRWCALVCSWALVMLVTISSMPIPRMTASAQELPKLFQTSPDLKYEPVSEEKAQELMNYISKRKQTPPLSLQQSSAANAGFRDNFEPNNDAASAYPIKRGQLYLSLLSSANDVDYYRFDSGSQSGLMTVKLGVPAGKNYDLVVLEGSEIVGGSANSEPGADEIVEFQAKAHTTYYVIVLSLDQHYSTTARYHLLLSSPPELAWGSAIDLSLPKGEAAGYKIIPPVTGNYRIFTGPYGGTGAPNDTILMLFADDLMQRLVDLNDDASEDTVFSEISARLTGGTAYYLYVVHRAYVFDEPDESVRARLTVAADAQIKAEVPVLREAAANDGSIAMEQKVTLMNSVFVPSITDGVQVNRLPEGLRAEVVRLSGTQLAIRFQGKALSHENKDDIADASITIAKKNIVGAIQDVTTNPFAFDFTDTEAVSLQAPRDLDVAASQQRIIKFTPPATGTYELFTDYFGGNPAEGTSDTVLSVYEDYQLTRHLATNDDGPKPPFSSLTLLLDGGRDYFLSVKGWGGRAVHARLAVRYLGVEYVYNEKGQLVQMKQNDKVITEFFYDNNGNLLRKVIRK</sequence>
<proteinExistence type="predicted"/>